<dbReference type="EMBL" id="KB311078">
    <property type="protein sequence ID" value="ELT89990.1"/>
    <property type="molecule type" value="Genomic_DNA"/>
</dbReference>
<dbReference type="AlphaFoldDB" id="R7T8M5"/>
<dbReference type="GO" id="GO:0030431">
    <property type="term" value="P:sleep"/>
    <property type="evidence" value="ECO:0007669"/>
    <property type="project" value="InterPro"/>
</dbReference>
<reference evidence="5" key="3">
    <citation type="submission" date="2015-06" db="UniProtKB">
        <authorList>
            <consortium name="EnsemblMetazoa"/>
        </authorList>
    </citation>
    <scope>IDENTIFICATION</scope>
</reference>
<dbReference type="InterPro" id="IPR031424">
    <property type="entry name" value="QVR-like"/>
</dbReference>
<evidence type="ECO:0000256" key="2">
    <source>
        <dbReference type="ARBA" id="ARBA00023180"/>
    </source>
</evidence>
<accession>R7T8M5</accession>
<evidence type="ECO:0000313" key="4">
    <source>
        <dbReference type="EMBL" id="ELT89990.1"/>
    </source>
</evidence>
<organism evidence="4">
    <name type="scientific">Capitella teleta</name>
    <name type="common">Polychaete worm</name>
    <dbReference type="NCBI Taxonomy" id="283909"/>
    <lineage>
        <taxon>Eukaryota</taxon>
        <taxon>Metazoa</taxon>
        <taxon>Spiralia</taxon>
        <taxon>Lophotrochozoa</taxon>
        <taxon>Annelida</taxon>
        <taxon>Polychaeta</taxon>
        <taxon>Sedentaria</taxon>
        <taxon>Scolecida</taxon>
        <taxon>Capitellidae</taxon>
        <taxon>Capitella</taxon>
    </lineage>
</organism>
<dbReference type="SUPFAM" id="SSF57302">
    <property type="entry name" value="Snake toxin-like"/>
    <property type="match status" value="1"/>
</dbReference>
<evidence type="ECO:0000313" key="6">
    <source>
        <dbReference type="Proteomes" id="UP000014760"/>
    </source>
</evidence>
<name>R7T8M5_CAPTE</name>
<feature type="chain" id="PRO_5008786749" description="Protein sleepless" evidence="3">
    <location>
        <begin position="25"/>
        <end position="142"/>
    </location>
</feature>
<dbReference type="InterPro" id="IPR050975">
    <property type="entry name" value="Sleep_regulator"/>
</dbReference>
<dbReference type="InterPro" id="IPR045860">
    <property type="entry name" value="Snake_toxin-like_sf"/>
</dbReference>
<proteinExistence type="predicted"/>
<protein>
    <recommendedName>
        <fullName evidence="7">Protein sleepless</fullName>
    </recommendedName>
</protein>
<evidence type="ECO:0000256" key="3">
    <source>
        <dbReference type="SAM" id="SignalP"/>
    </source>
</evidence>
<evidence type="ECO:0000313" key="5">
    <source>
        <dbReference type="EnsemblMetazoa" id="CapteP198213"/>
    </source>
</evidence>
<dbReference type="EMBL" id="AMQN01014589">
    <property type="status" value="NOT_ANNOTATED_CDS"/>
    <property type="molecule type" value="Genomic_DNA"/>
</dbReference>
<dbReference type="Proteomes" id="UP000014760">
    <property type="component" value="Unassembled WGS sequence"/>
</dbReference>
<keyword evidence="1 3" id="KW-0732">Signal</keyword>
<dbReference type="OMA" id="IKMEIYG"/>
<reference evidence="4 6" key="2">
    <citation type="journal article" date="2013" name="Nature">
        <title>Insights into bilaterian evolution from three spiralian genomes.</title>
        <authorList>
            <person name="Simakov O."/>
            <person name="Marletaz F."/>
            <person name="Cho S.J."/>
            <person name="Edsinger-Gonzales E."/>
            <person name="Havlak P."/>
            <person name="Hellsten U."/>
            <person name="Kuo D.H."/>
            <person name="Larsson T."/>
            <person name="Lv J."/>
            <person name="Arendt D."/>
            <person name="Savage R."/>
            <person name="Osoegawa K."/>
            <person name="de Jong P."/>
            <person name="Grimwood J."/>
            <person name="Chapman J.A."/>
            <person name="Shapiro H."/>
            <person name="Aerts A."/>
            <person name="Otillar R.P."/>
            <person name="Terry A.Y."/>
            <person name="Boore J.L."/>
            <person name="Grigoriev I.V."/>
            <person name="Lindberg D.R."/>
            <person name="Seaver E.C."/>
            <person name="Weisblat D.A."/>
            <person name="Putnam N.H."/>
            <person name="Rokhsar D.S."/>
        </authorList>
    </citation>
    <scope>NUCLEOTIDE SEQUENCE</scope>
    <source>
        <strain evidence="4 6">I ESC-2004</strain>
    </source>
</reference>
<evidence type="ECO:0000256" key="1">
    <source>
        <dbReference type="ARBA" id="ARBA00022729"/>
    </source>
</evidence>
<evidence type="ECO:0008006" key="7">
    <source>
        <dbReference type="Google" id="ProtNLM"/>
    </source>
</evidence>
<sequence length="142" mass="15646">MDSSRVALALFAAFCVLSYYGADSLHCYVCNNHKDYQGKECDAPEEHEDTLLKNCADEGIINKMNYTMCRKMVQEVEGETRVVRTCATHGKPGSCVERTGTKQVRVEYCECEGDKCNSGTHNAPQVILSTCVALVVAIKALL</sequence>
<gene>
    <name evidence="4" type="ORF">CAPTEDRAFT_198213</name>
</gene>
<dbReference type="HOGENOM" id="CLU_126345_0_0_1"/>
<dbReference type="EnsemblMetazoa" id="CapteT198213">
    <property type="protein sequence ID" value="CapteP198213"/>
    <property type="gene ID" value="CapteG198213"/>
</dbReference>
<dbReference type="FunCoup" id="R7T8M5">
    <property type="interactions" value="35"/>
</dbReference>
<reference evidence="6" key="1">
    <citation type="submission" date="2012-12" db="EMBL/GenBank/DDBJ databases">
        <authorList>
            <person name="Hellsten U."/>
            <person name="Grimwood J."/>
            <person name="Chapman J.A."/>
            <person name="Shapiro H."/>
            <person name="Aerts A."/>
            <person name="Otillar R.P."/>
            <person name="Terry A.Y."/>
            <person name="Boore J.L."/>
            <person name="Simakov O."/>
            <person name="Marletaz F."/>
            <person name="Cho S.-J."/>
            <person name="Edsinger-Gonzales E."/>
            <person name="Havlak P."/>
            <person name="Kuo D.-H."/>
            <person name="Larsson T."/>
            <person name="Lv J."/>
            <person name="Arendt D."/>
            <person name="Savage R."/>
            <person name="Osoegawa K."/>
            <person name="de Jong P."/>
            <person name="Lindberg D.R."/>
            <person name="Seaver E.C."/>
            <person name="Weisblat D.A."/>
            <person name="Putnam N.H."/>
            <person name="Grigoriev I.V."/>
            <person name="Rokhsar D.S."/>
        </authorList>
    </citation>
    <scope>NUCLEOTIDE SEQUENCE</scope>
    <source>
        <strain evidence="6">I ESC-2004</strain>
    </source>
</reference>
<dbReference type="Pfam" id="PF17064">
    <property type="entry name" value="QVR"/>
    <property type="match status" value="1"/>
</dbReference>
<keyword evidence="6" id="KW-1185">Reference proteome</keyword>
<dbReference type="OrthoDB" id="6083863at2759"/>
<feature type="signal peptide" evidence="3">
    <location>
        <begin position="1"/>
        <end position="24"/>
    </location>
</feature>
<dbReference type="GO" id="GO:0032222">
    <property type="term" value="P:regulation of synaptic transmission, cholinergic"/>
    <property type="evidence" value="ECO:0007669"/>
    <property type="project" value="InterPro"/>
</dbReference>
<dbReference type="PANTHER" id="PTHR33562:SF2">
    <property type="entry name" value="PROTEIN QUIVER"/>
    <property type="match status" value="1"/>
</dbReference>
<dbReference type="PANTHER" id="PTHR33562">
    <property type="entry name" value="ATILLA, ISOFORM B-RELATED-RELATED"/>
    <property type="match status" value="1"/>
</dbReference>
<keyword evidence="2" id="KW-0325">Glycoprotein</keyword>